<keyword evidence="17" id="KW-1185">Reference proteome</keyword>
<evidence type="ECO:0000256" key="7">
    <source>
        <dbReference type="ARBA" id="ARBA00023065"/>
    </source>
</evidence>
<comment type="subcellular location">
    <subcellularLocation>
        <location evidence="1 11">Cell outer membrane</location>
        <topology evidence="1 11">Multi-pass membrane protein</topology>
    </subcellularLocation>
</comment>
<evidence type="ECO:0000256" key="3">
    <source>
        <dbReference type="ARBA" id="ARBA00022452"/>
    </source>
</evidence>
<evidence type="ECO:0000256" key="5">
    <source>
        <dbReference type="ARBA" id="ARBA00022692"/>
    </source>
</evidence>
<dbReference type="Gene3D" id="2.40.170.20">
    <property type="entry name" value="TonB-dependent receptor, beta-barrel domain"/>
    <property type="match status" value="1"/>
</dbReference>
<gene>
    <name evidence="16" type="ORF">ACFOOT_08365</name>
</gene>
<keyword evidence="13" id="KW-0732">Signal</keyword>
<evidence type="ECO:0000313" key="17">
    <source>
        <dbReference type="Proteomes" id="UP001595683"/>
    </source>
</evidence>
<dbReference type="PANTHER" id="PTHR32552:SF81">
    <property type="entry name" value="TONB-DEPENDENT OUTER MEMBRANE RECEPTOR"/>
    <property type="match status" value="1"/>
</dbReference>
<keyword evidence="2 11" id="KW-0813">Transport</keyword>
<comment type="similarity">
    <text evidence="11 12">Belongs to the TonB-dependent receptor family.</text>
</comment>
<dbReference type="InterPro" id="IPR039426">
    <property type="entry name" value="TonB-dep_rcpt-like"/>
</dbReference>
<evidence type="ECO:0000256" key="1">
    <source>
        <dbReference type="ARBA" id="ARBA00004571"/>
    </source>
</evidence>
<accession>A0ABV7V387</accession>
<dbReference type="PANTHER" id="PTHR32552">
    <property type="entry name" value="FERRICHROME IRON RECEPTOR-RELATED"/>
    <property type="match status" value="1"/>
</dbReference>
<keyword evidence="6" id="KW-0408">Iron</keyword>
<proteinExistence type="inferred from homology"/>
<feature type="domain" description="TonB-dependent receptor-like beta-barrel" evidence="14">
    <location>
        <begin position="270"/>
        <end position="718"/>
    </location>
</feature>
<keyword evidence="16" id="KW-0675">Receptor</keyword>
<dbReference type="EMBL" id="JBHRYE010000012">
    <property type="protein sequence ID" value="MFC3671437.1"/>
    <property type="molecule type" value="Genomic_DNA"/>
</dbReference>
<evidence type="ECO:0000256" key="10">
    <source>
        <dbReference type="ARBA" id="ARBA00023237"/>
    </source>
</evidence>
<feature type="signal peptide" evidence="13">
    <location>
        <begin position="1"/>
        <end position="30"/>
    </location>
</feature>
<keyword evidence="8 12" id="KW-0798">TonB box</keyword>
<organism evidence="16 17">
    <name type="scientific">Novosphingobium pokkalii</name>
    <dbReference type="NCBI Taxonomy" id="1770194"/>
    <lineage>
        <taxon>Bacteria</taxon>
        <taxon>Pseudomonadati</taxon>
        <taxon>Pseudomonadota</taxon>
        <taxon>Alphaproteobacteria</taxon>
        <taxon>Sphingomonadales</taxon>
        <taxon>Sphingomonadaceae</taxon>
        <taxon>Novosphingobium</taxon>
    </lineage>
</organism>
<protein>
    <submittedName>
        <fullName evidence="16">TonB-dependent receptor</fullName>
    </submittedName>
</protein>
<dbReference type="Proteomes" id="UP001595683">
    <property type="component" value="Unassembled WGS sequence"/>
</dbReference>
<keyword evidence="5 11" id="KW-0812">Transmembrane</keyword>
<evidence type="ECO:0000256" key="6">
    <source>
        <dbReference type="ARBA" id="ARBA00023004"/>
    </source>
</evidence>
<evidence type="ECO:0000256" key="9">
    <source>
        <dbReference type="ARBA" id="ARBA00023136"/>
    </source>
</evidence>
<keyword evidence="3 11" id="KW-1134">Transmembrane beta strand</keyword>
<evidence type="ECO:0000256" key="12">
    <source>
        <dbReference type="RuleBase" id="RU003357"/>
    </source>
</evidence>
<name>A0ABV7V387_9SPHN</name>
<dbReference type="Pfam" id="PF00593">
    <property type="entry name" value="TonB_dep_Rec_b-barrel"/>
    <property type="match status" value="1"/>
</dbReference>
<evidence type="ECO:0000256" key="8">
    <source>
        <dbReference type="ARBA" id="ARBA00023077"/>
    </source>
</evidence>
<comment type="caution">
    <text evidence="16">The sequence shown here is derived from an EMBL/GenBank/DDBJ whole genome shotgun (WGS) entry which is preliminary data.</text>
</comment>
<dbReference type="RefSeq" id="WP_191323758.1">
    <property type="nucleotide sequence ID" value="NZ_BMZP01000005.1"/>
</dbReference>
<evidence type="ECO:0000259" key="15">
    <source>
        <dbReference type="Pfam" id="PF07715"/>
    </source>
</evidence>
<dbReference type="InterPro" id="IPR012910">
    <property type="entry name" value="Plug_dom"/>
</dbReference>
<dbReference type="InterPro" id="IPR000531">
    <property type="entry name" value="Beta-barrel_TonB"/>
</dbReference>
<dbReference type="SUPFAM" id="SSF56935">
    <property type="entry name" value="Porins"/>
    <property type="match status" value="1"/>
</dbReference>
<evidence type="ECO:0000313" key="16">
    <source>
        <dbReference type="EMBL" id="MFC3671437.1"/>
    </source>
</evidence>
<keyword evidence="9 11" id="KW-0472">Membrane</keyword>
<feature type="domain" description="TonB-dependent receptor plug" evidence="15">
    <location>
        <begin position="63"/>
        <end position="172"/>
    </location>
</feature>
<evidence type="ECO:0000256" key="13">
    <source>
        <dbReference type="SAM" id="SignalP"/>
    </source>
</evidence>
<keyword evidence="10 11" id="KW-0998">Cell outer membrane</keyword>
<evidence type="ECO:0000256" key="2">
    <source>
        <dbReference type="ARBA" id="ARBA00022448"/>
    </source>
</evidence>
<dbReference type="Pfam" id="PF07715">
    <property type="entry name" value="Plug"/>
    <property type="match status" value="1"/>
</dbReference>
<keyword evidence="7" id="KW-0406">Ion transport</keyword>
<feature type="chain" id="PRO_5047106374" evidence="13">
    <location>
        <begin position="31"/>
        <end position="757"/>
    </location>
</feature>
<dbReference type="PROSITE" id="PS52016">
    <property type="entry name" value="TONB_DEPENDENT_REC_3"/>
    <property type="match status" value="1"/>
</dbReference>
<keyword evidence="4" id="KW-0410">Iron transport</keyword>
<evidence type="ECO:0000259" key="14">
    <source>
        <dbReference type="Pfam" id="PF00593"/>
    </source>
</evidence>
<sequence length="757" mass="80297">MKASVRAPFHGLASLAALATATMVANPALADDAPAAQDPAAAPTSAPAVGEIVVTAQRRAQSVMDVPLAISAVSAQGLAAKGVTNSANLAQAVPNLQVSTNFGAAQPNFSMRGISVANEYNSNQVSPVGVYMDDVYLAARASHGMGLFDLDRVEVLRGPQGTLFGRNTTGGAINFITRAPSLSGSNGYAEVGYGNFNTFTAQAAAETTLADDQVGLRAAVNYVKGDGQIHNVYPGGRDAMSQDTLQGRVALRIKPTGSGLDIKIRAYAGRDNPTGAGTIGLQSARAGLGFFDINEKNLGQFRTRAWGVAANVSYELSPAVTLTSITSYDGGSLDMGQNADGAPADILYINWKSNFRQFAEEARVNYSSDKLKLVAGVFYGWDRTITDNDFNIGSALGAGVNGGFFQHFRQSRFSIAGFTQGDYSLTRNLTLTLGGRYTSDKARYRDGYAYLFAGGFGAGETPLATTVPCVTAAGTCAYDPTARYNLDGNNNAFTGRAALSYKWDSGMLAYVSYNRGYRSGAFNGGSYTSSAGINFVKPETVNAYEVGLKGRALDRTLSFSTAAFYYDYSNQQLQDTRPGPVSILVNAPKSEIYGAEGEFTWTPSNRFSINGSIGLLHAKYKELTLQGTNLAGNDLPFAPHVTAQIGADVVLLDSGVDRVTLSPNVAYAGHQYFTPFNLTNAAGTAQNNAELQQDANAKVNGQITWQHANLQLRAWIKNAFNARTYAYGLDLRGAGFPYNFLVQSAPRTFGASAKVTF</sequence>
<evidence type="ECO:0000256" key="11">
    <source>
        <dbReference type="PROSITE-ProRule" id="PRU01360"/>
    </source>
</evidence>
<dbReference type="InterPro" id="IPR036942">
    <property type="entry name" value="Beta-barrel_TonB_sf"/>
</dbReference>
<reference evidence="17" key="1">
    <citation type="journal article" date="2019" name="Int. J. Syst. Evol. Microbiol.">
        <title>The Global Catalogue of Microorganisms (GCM) 10K type strain sequencing project: providing services to taxonomists for standard genome sequencing and annotation.</title>
        <authorList>
            <consortium name="The Broad Institute Genomics Platform"/>
            <consortium name="The Broad Institute Genome Sequencing Center for Infectious Disease"/>
            <person name="Wu L."/>
            <person name="Ma J."/>
        </authorList>
    </citation>
    <scope>NUCLEOTIDE SEQUENCE [LARGE SCALE GENOMIC DNA]</scope>
    <source>
        <strain evidence="17">KCTC 42224</strain>
    </source>
</reference>
<evidence type="ECO:0000256" key="4">
    <source>
        <dbReference type="ARBA" id="ARBA00022496"/>
    </source>
</evidence>